<accession>A0A2P8CFP6</accession>
<evidence type="ECO:0000259" key="10">
    <source>
        <dbReference type="Pfam" id="PF21088"/>
    </source>
</evidence>
<dbReference type="InterPro" id="IPR045275">
    <property type="entry name" value="MscS_archaea/bacteria_type"/>
</dbReference>
<dbReference type="SUPFAM" id="SSF50182">
    <property type="entry name" value="Sm-like ribonucleoproteins"/>
    <property type="match status" value="1"/>
</dbReference>
<dbReference type="RefSeq" id="WP_106541629.1">
    <property type="nucleotide sequence ID" value="NZ_BLAU01000001.1"/>
</dbReference>
<name>A0A2P8CFP6_9BACT</name>
<dbReference type="SUPFAM" id="SSF82861">
    <property type="entry name" value="Mechanosensitive channel protein MscS (YggB), transmembrane region"/>
    <property type="match status" value="1"/>
</dbReference>
<dbReference type="Pfam" id="PF21082">
    <property type="entry name" value="MS_channel_3rd"/>
    <property type="match status" value="1"/>
</dbReference>
<dbReference type="EMBL" id="PYGC01000003">
    <property type="protein sequence ID" value="PSK83795.1"/>
    <property type="molecule type" value="Genomic_DNA"/>
</dbReference>
<dbReference type="InterPro" id="IPR006685">
    <property type="entry name" value="MscS_channel_2nd"/>
</dbReference>
<keyword evidence="6 7" id="KW-0472">Membrane</keyword>
<dbReference type="OrthoDB" id="9809206at2"/>
<dbReference type="PANTHER" id="PTHR30221">
    <property type="entry name" value="SMALL-CONDUCTANCE MECHANOSENSITIVE CHANNEL"/>
    <property type="match status" value="1"/>
</dbReference>
<dbReference type="PANTHER" id="PTHR30221:SF1">
    <property type="entry name" value="SMALL-CONDUCTANCE MECHANOSENSITIVE CHANNEL"/>
    <property type="match status" value="1"/>
</dbReference>
<evidence type="ECO:0000259" key="8">
    <source>
        <dbReference type="Pfam" id="PF00924"/>
    </source>
</evidence>
<feature type="transmembrane region" description="Helical" evidence="7">
    <location>
        <begin position="56"/>
        <end position="82"/>
    </location>
</feature>
<comment type="similarity">
    <text evidence="2">Belongs to the MscS (TC 1.A.23) family.</text>
</comment>
<feature type="transmembrane region" description="Helical" evidence="7">
    <location>
        <begin position="12"/>
        <end position="36"/>
    </location>
</feature>
<protein>
    <submittedName>
        <fullName evidence="11">Mechanosensitive ion channel protein</fullName>
    </submittedName>
    <submittedName>
        <fullName evidence="12">Small conductance mechanosensitive channel</fullName>
    </submittedName>
</protein>
<reference evidence="12 13" key="1">
    <citation type="submission" date="2018-03" db="EMBL/GenBank/DDBJ databases">
        <title>Genomic Encyclopedia of Archaeal and Bacterial Type Strains, Phase II (KMG-II): from individual species to whole genera.</title>
        <authorList>
            <person name="Goeker M."/>
        </authorList>
    </citation>
    <scope>NUCLEOTIDE SEQUENCE [LARGE SCALE GENOMIC DNA]</scope>
    <source>
        <strain evidence="12 13">DSM 27267</strain>
    </source>
</reference>
<dbReference type="InterPro" id="IPR049278">
    <property type="entry name" value="MS_channel_C"/>
</dbReference>
<dbReference type="GO" id="GO:0008381">
    <property type="term" value="F:mechanosensitive monoatomic ion channel activity"/>
    <property type="evidence" value="ECO:0007669"/>
    <property type="project" value="InterPro"/>
</dbReference>
<keyword evidence="3" id="KW-1003">Cell membrane</keyword>
<feature type="transmembrane region" description="Helical" evidence="7">
    <location>
        <begin position="88"/>
        <end position="118"/>
    </location>
</feature>
<sequence length="272" mass="30307">MENLNDYSYAAWGLIQTWGLKLVYAVVILIIGLWIIKRIDKLVRKTLGKREIEPSLSSFLISLLDITLKILLVITIASMLGIQMTSFIAILGAAGLAVGMALSGTLQNFAGSVIILIFKPFKVGDFIEAQGHMGTVKEIQIFNTILNTPDNKQVIIPNGGLATGSMTNYSAMPTRRVDMKFGIGYSDDIDKARDILKRLLEEDERVLKDPAPFVAVQELGDSSVNFVVRPWVEAANYWGLYFDYTEKVKKSFDAEGISIPFPQRDVHLFNEK</sequence>
<evidence type="ECO:0000256" key="6">
    <source>
        <dbReference type="ARBA" id="ARBA00023136"/>
    </source>
</evidence>
<dbReference type="SUPFAM" id="SSF82689">
    <property type="entry name" value="Mechanosensitive channel protein MscS (YggB), C-terminal domain"/>
    <property type="match status" value="1"/>
</dbReference>
<keyword evidence="4 7" id="KW-0812">Transmembrane</keyword>
<dbReference type="PROSITE" id="PS01246">
    <property type="entry name" value="UPF0003"/>
    <property type="match status" value="1"/>
</dbReference>
<evidence type="ECO:0000256" key="5">
    <source>
        <dbReference type="ARBA" id="ARBA00022989"/>
    </source>
</evidence>
<dbReference type="InterPro" id="IPR010920">
    <property type="entry name" value="LSM_dom_sf"/>
</dbReference>
<dbReference type="InterPro" id="IPR011014">
    <property type="entry name" value="MscS_channel_TM-2"/>
</dbReference>
<gene>
    <name evidence="12" type="ORF">CLV93_103211</name>
    <name evidence="11" type="ORF">JCM18694_35830</name>
</gene>
<dbReference type="Gene3D" id="3.30.70.100">
    <property type="match status" value="1"/>
</dbReference>
<dbReference type="InterPro" id="IPR006686">
    <property type="entry name" value="MscS_channel_CS"/>
</dbReference>
<comment type="caution">
    <text evidence="12">The sequence shown here is derived from an EMBL/GenBank/DDBJ whole genome shotgun (WGS) entry which is preliminary data.</text>
</comment>
<feature type="domain" description="Mechanosensitive ion channel MscS C-terminal" evidence="9">
    <location>
        <begin position="177"/>
        <end position="259"/>
    </location>
</feature>
<dbReference type="GO" id="GO:0005886">
    <property type="term" value="C:plasma membrane"/>
    <property type="evidence" value="ECO:0007669"/>
    <property type="project" value="UniProtKB-SubCell"/>
</dbReference>
<evidence type="ECO:0000259" key="9">
    <source>
        <dbReference type="Pfam" id="PF21082"/>
    </source>
</evidence>
<dbReference type="Pfam" id="PF00924">
    <property type="entry name" value="MS_channel_2nd"/>
    <property type="match status" value="1"/>
</dbReference>
<dbReference type="Pfam" id="PF05552">
    <property type="entry name" value="MS_channel_1st_1"/>
    <property type="match status" value="1"/>
</dbReference>
<reference evidence="11 14" key="2">
    <citation type="submission" date="2019-10" db="EMBL/GenBank/DDBJ databases">
        <title>Prolixibacter strains distinguished by the presence of nitrate reductase genes were adept at nitrate-dependent anaerobic corrosion of metallic iron and carbon steel.</title>
        <authorList>
            <person name="Iino T."/>
            <person name="Shono N."/>
            <person name="Ito K."/>
            <person name="Nakamura R."/>
            <person name="Sueoka K."/>
            <person name="Harayama S."/>
            <person name="Ohkuma M."/>
        </authorList>
    </citation>
    <scope>NUCLEOTIDE SEQUENCE [LARGE SCALE GENOMIC DNA]</scope>
    <source>
        <strain evidence="11 14">MIC1-1</strain>
    </source>
</reference>
<dbReference type="Gene3D" id="2.30.30.60">
    <property type="match status" value="1"/>
</dbReference>
<evidence type="ECO:0000256" key="7">
    <source>
        <dbReference type="SAM" id="Phobius"/>
    </source>
</evidence>
<dbReference type="EMBL" id="BLAU01000001">
    <property type="protein sequence ID" value="GET23337.1"/>
    <property type="molecule type" value="Genomic_DNA"/>
</dbReference>
<keyword evidence="14" id="KW-1185">Reference proteome</keyword>
<evidence type="ECO:0000313" key="11">
    <source>
        <dbReference type="EMBL" id="GET23337.1"/>
    </source>
</evidence>
<organism evidence="12 13">
    <name type="scientific">Prolixibacter denitrificans</name>
    <dbReference type="NCBI Taxonomy" id="1541063"/>
    <lineage>
        <taxon>Bacteria</taxon>
        <taxon>Pseudomonadati</taxon>
        <taxon>Bacteroidota</taxon>
        <taxon>Bacteroidia</taxon>
        <taxon>Marinilabiliales</taxon>
        <taxon>Prolixibacteraceae</taxon>
        <taxon>Prolixibacter</taxon>
    </lineage>
</organism>
<keyword evidence="5 7" id="KW-1133">Transmembrane helix</keyword>
<dbReference type="InterPro" id="IPR023408">
    <property type="entry name" value="MscS_beta-dom_sf"/>
</dbReference>
<dbReference type="Gene3D" id="1.10.287.1260">
    <property type="match status" value="1"/>
</dbReference>
<feature type="domain" description="Mechanosensitive ion channel MscS" evidence="8">
    <location>
        <begin position="105"/>
        <end position="170"/>
    </location>
</feature>
<dbReference type="Proteomes" id="UP000240621">
    <property type="component" value="Unassembled WGS sequence"/>
</dbReference>
<evidence type="ECO:0000256" key="2">
    <source>
        <dbReference type="ARBA" id="ARBA00008017"/>
    </source>
</evidence>
<evidence type="ECO:0000313" key="12">
    <source>
        <dbReference type="EMBL" id="PSK83795.1"/>
    </source>
</evidence>
<dbReference type="InterPro" id="IPR011066">
    <property type="entry name" value="MscS_channel_C_sf"/>
</dbReference>
<evidence type="ECO:0000313" key="13">
    <source>
        <dbReference type="Proteomes" id="UP000240621"/>
    </source>
</evidence>
<feature type="domain" description="Mechanosensitive ion channel transmembrane helices 2/3" evidence="10">
    <location>
        <begin position="70"/>
        <end position="102"/>
    </location>
</feature>
<comment type="subcellular location">
    <subcellularLocation>
        <location evidence="1">Cell membrane</location>
        <topology evidence="1">Multi-pass membrane protein</topology>
    </subcellularLocation>
</comment>
<proteinExistence type="inferred from homology"/>
<dbReference type="Proteomes" id="UP000396862">
    <property type="component" value="Unassembled WGS sequence"/>
</dbReference>
<evidence type="ECO:0000256" key="1">
    <source>
        <dbReference type="ARBA" id="ARBA00004651"/>
    </source>
</evidence>
<evidence type="ECO:0000313" key="14">
    <source>
        <dbReference type="Proteomes" id="UP000396862"/>
    </source>
</evidence>
<evidence type="ECO:0000256" key="3">
    <source>
        <dbReference type="ARBA" id="ARBA00022475"/>
    </source>
</evidence>
<dbReference type="AlphaFoldDB" id="A0A2P8CFP6"/>
<dbReference type="InterPro" id="IPR049142">
    <property type="entry name" value="MS_channel_1st"/>
</dbReference>
<dbReference type="Pfam" id="PF21088">
    <property type="entry name" value="MS_channel_1st"/>
    <property type="match status" value="1"/>
</dbReference>
<evidence type="ECO:0000256" key="4">
    <source>
        <dbReference type="ARBA" id="ARBA00022692"/>
    </source>
</evidence>
<dbReference type="InterPro" id="IPR008910">
    <property type="entry name" value="MSC_TM_helix"/>
</dbReference>